<dbReference type="Proteomes" id="UP001651158">
    <property type="component" value="Unassembled WGS sequence"/>
</dbReference>
<gene>
    <name evidence="2" type="ORF">TcWFU_003727</name>
</gene>
<evidence type="ECO:0000259" key="1">
    <source>
        <dbReference type="PROSITE" id="PS50853"/>
    </source>
</evidence>
<name>A0ABR4PZI5_9CEST</name>
<dbReference type="PROSITE" id="PS50853">
    <property type="entry name" value="FN3"/>
    <property type="match status" value="1"/>
</dbReference>
<accession>A0ABR4PZI5</accession>
<dbReference type="Pfam" id="PF00041">
    <property type="entry name" value="fn3"/>
    <property type="match status" value="1"/>
</dbReference>
<sequence length="166" mass="18519">MPIHLATHGNTIEQIDGRVPRNVQIRAINSSSVELRWDPPSEPDGDVTGYLVRWFLNNTVQDEIEVSPKNTSYIIAGLEPGQTVSAHVKTVSRKKDSEVLDYVSGPSEEVSLITTVLEGGFINPRDDQARWTTYFLSHIAFHLRHRNQKEKTGPLTINVASLTSTV</sequence>
<feature type="domain" description="Fibronectin type-III" evidence="1">
    <location>
        <begin position="19"/>
        <end position="118"/>
    </location>
</feature>
<dbReference type="PANTHER" id="PTHR46957">
    <property type="entry name" value="CYTOKINE RECEPTOR"/>
    <property type="match status" value="1"/>
</dbReference>
<dbReference type="SUPFAM" id="SSF49265">
    <property type="entry name" value="Fibronectin type III"/>
    <property type="match status" value="1"/>
</dbReference>
<dbReference type="InterPro" id="IPR036116">
    <property type="entry name" value="FN3_sf"/>
</dbReference>
<reference evidence="2 3" key="1">
    <citation type="journal article" date="2022" name="Front. Cell. Infect. Microbiol.">
        <title>The Genomes of Two Strains of Taenia crassiceps the Animal Model for the Study of Human Cysticercosis.</title>
        <authorList>
            <person name="Bobes R.J."/>
            <person name="Estrada K."/>
            <person name="Rios-Valencia D.G."/>
            <person name="Calderon-Gallegos A."/>
            <person name="de la Torre P."/>
            <person name="Carrero J.C."/>
            <person name="Sanchez-Flores A."/>
            <person name="Laclette J.P."/>
        </authorList>
    </citation>
    <scope>NUCLEOTIDE SEQUENCE [LARGE SCALE GENOMIC DNA]</scope>
    <source>
        <strain evidence="2">WFUcys</strain>
    </source>
</reference>
<organism evidence="2 3">
    <name type="scientific">Taenia crassiceps</name>
    <dbReference type="NCBI Taxonomy" id="6207"/>
    <lineage>
        <taxon>Eukaryota</taxon>
        <taxon>Metazoa</taxon>
        <taxon>Spiralia</taxon>
        <taxon>Lophotrochozoa</taxon>
        <taxon>Platyhelminthes</taxon>
        <taxon>Cestoda</taxon>
        <taxon>Eucestoda</taxon>
        <taxon>Cyclophyllidea</taxon>
        <taxon>Taeniidae</taxon>
        <taxon>Taenia</taxon>
    </lineage>
</organism>
<dbReference type="Gene3D" id="2.60.40.10">
    <property type="entry name" value="Immunoglobulins"/>
    <property type="match status" value="1"/>
</dbReference>
<dbReference type="PANTHER" id="PTHR46957:SF3">
    <property type="entry name" value="CYTOKINE RECEPTOR"/>
    <property type="match status" value="1"/>
</dbReference>
<dbReference type="InterPro" id="IPR013783">
    <property type="entry name" value="Ig-like_fold"/>
</dbReference>
<dbReference type="CDD" id="cd00063">
    <property type="entry name" value="FN3"/>
    <property type="match status" value="1"/>
</dbReference>
<dbReference type="InterPro" id="IPR003961">
    <property type="entry name" value="FN3_dom"/>
</dbReference>
<keyword evidence="3" id="KW-1185">Reference proteome</keyword>
<dbReference type="EMBL" id="JAKROA010000024">
    <property type="protein sequence ID" value="KAL5102794.1"/>
    <property type="molecule type" value="Genomic_DNA"/>
</dbReference>
<proteinExistence type="predicted"/>
<comment type="caution">
    <text evidence="2">The sequence shown here is derived from an EMBL/GenBank/DDBJ whole genome shotgun (WGS) entry which is preliminary data.</text>
</comment>
<evidence type="ECO:0000313" key="2">
    <source>
        <dbReference type="EMBL" id="KAL5102794.1"/>
    </source>
</evidence>
<protein>
    <recommendedName>
        <fullName evidence="1">Fibronectin type-III domain-containing protein</fullName>
    </recommendedName>
</protein>
<dbReference type="SMART" id="SM00060">
    <property type="entry name" value="FN3"/>
    <property type="match status" value="1"/>
</dbReference>
<evidence type="ECO:0000313" key="3">
    <source>
        <dbReference type="Proteomes" id="UP001651158"/>
    </source>
</evidence>
<dbReference type="InterPro" id="IPR050713">
    <property type="entry name" value="RTP_Phos/Ushers"/>
</dbReference>